<comment type="caution">
    <text evidence="7">The sequence shown here is derived from an EMBL/GenBank/DDBJ whole genome shotgun (WGS) entry which is preliminary data.</text>
</comment>
<evidence type="ECO:0000256" key="6">
    <source>
        <dbReference type="SAM" id="MobiDB-lite"/>
    </source>
</evidence>
<evidence type="ECO:0000256" key="2">
    <source>
        <dbReference type="ARBA" id="ARBA00022737"/>
    </source>
</evidence>
<organism evidence="7 8">
    <name type="scientific">Elasticomyces elasticus</name>
    <dbReference type="NCBI Taxonomy" id="574655"/>
    <lineage>
        <taxon>Eukaryota</taxon>
        <taxon>Fungi</taxon>
        <taxon>Dikarya</taxon>
        <taxon>Ascomycota</taxon>
        <taxon>Pezizomycotina</taxon>
        <taxon>Dothideomycetes</taxon>
        <taxon>Dothideomycetidae</taxon>
        <taxon>Mycosphaerellales</taxon>
        <taxon>Teratosphaeriaceae</taxon>
        <taxon>Elasticomyces</taxon>
    </lineage>
</organism>
<sequence>MPLCSTLIRSALHSWSARRLTYNNATSNLRRSQWHINHSLQRTYTTVLAEPRQDEKPAAQAADAAYLDFLYGEDANVSSPEIEKSAPSGVGVRKQQHARIMQPIFAGQKGQRTKRPTKPVVRARMSPLPSTRRWERGRPYAQMSPKMRALAKARSKAAQHSKHLGPKKNSIRSDLRSSAVFSSSWNIKYTGLARRYDRALSEHYLEPPTAVALPIDAFERIEEIMDYMKTMRHGSVFNLKALAQRYGKIEREVWSETALWLICYDKIGLMDFLLATHTALYPPINWVEDCLQVLARHFSISGETRSIRFSQLIQTFLILLDRETRERFVFHSSFADEIWSNIKLGKVKVHSNTILHFARYFVDNDQLERSLDALLEAHKAGAPTSSVAFRSACSTLLRRSSSHPGGFRLCLRLVEHLGNLGVLLDTRMYNIVLLNAVEAGDLETANSLYGTMLGQGLSPDKYTCAIRLKACKQDIDNAALLRDVIQDAIQYGEVRTNEIVSSEVLHCLALHHVKHNPQTAFATLAAAYIQFFEPASLERLGLRFPSQQQPADVGIQRMQPPKHAITYLLSVYLDHNASSDEAIDLYARWRTLVEAGDPVLAGCATTPHLCNIFLQRFTHIKRTLLNAAQVVKDMQKPLPASAGIEQAQPTLHTWSIFMHGFAQRGETKLAEQVLGYMRSKGMEPDHVAWSTLINAYGTGQDGEGLLDVIRRAEASGDVWSEWSQKGVRRFEDKARLRQLLEQQGFERRMDFTRDIKEKVFEKVSGEADEESTDERIAMQRFQDGEVEGVAHRRSSKRPRDGFADSSAELAEMAGSFRQT</sequence>
<feature type="repeat" description="PPR" evidence="5">
    <location>
        <begin position="650"/>
        <end position="684"/>
    </location>
</feature>
<evidence type="ECO:0000256" key="5">
    <source>
        <dbReference type="PROSITE-ProRule" id="PRU00708"/>
    </source>
</evidence>
<evidence type="ECO:0000313" key="7">
    <source>
        <dbReference type="EMBL" id="KAK5697382.1"/>
    </source>
</evidence>
<name>A0AAN7W4Z8_9PEZI</name>
<dbReference type="Gene3D" id="1.25.40.10">
    <property type="entry name" value="Tetratricopeptide repeat domain"/>
    <property type="match status" value="2"/>
</dbReference>
<reference evidence="7" key="1">
    <citation type="submission" date="2023-08" db="EMBL/GenBank/DDBJ databases">
        <title>Black Yeasts Isolated from many extreme environments.</title>
        <authorList>
            <person name="Coleine C."/>
            <person name="Stajich J.E."/>
            <person name="Selbmann L."/>
        </authorList>
    </citation>
    <scope>NUCLEOTIDE SEQUENCE</scope>
    <source>
        <strain evidence="7">CCFEE 5810</strain>
    </source>
</reference>
<dbReference type="PANTHER" id="PTHR47447:SF23">
    <property type="entry name" value="PENTACOTRIPEPTIDE-REPEAT REGION OF PRORP DOMAIN-CONTAINING PROTEIN"/>
    <property type="match status" value="1"/>
</dbReference>
<dbReference type="AlphaFoldDB" id="A0AAN7W4Z8"/>
<dbReference type="PROSITE" id="PS51375">
    <property type="entry name" value="PPR"/>
    <property type="match status" value="2"/>
</dbReference>
<protein>
    <recommendedName>
        <fullName evidence="9">Pentacotripeptide-repeat region of PRORP domain-containing protein</fullName>
    </recommendedName>
</protein>
<gene>
    <name evidence="7" type="ORF">LTR97_007520</name>
</gene>
<comment type="subunit">
    <text evidence="4">Binds to mitochondrial small subunit 15S rRNA.</text>
</comment>
<dbReference type="NCBIfam" id="TIGR00756">
    <property type="entry name" value="PPR"/>
    <property type="match status" value="1"/>
</dbReference>
<dbReference type="InterPro" id="IPR011990">
    <property type="entry name" value="TPR-like_helical_dom_sf"/>
</dbReference>
<comment type="function">
    <text evidence="3">Regulates mitochondrial small subunit maturation by controlling 15S rRNA 5'-end processing. Localizes to the 5' precursor of the 15S rRNA in a position that is subsequently occupied by mS47 in the mature yeast mtSSU. Uses structure and sequence-specific RNA recognition, binding to a single-stranded region of the precursor and specifically recognizing bases -6 to -1. The exchange of Ccm1 for mS47 is coupled to the irreversible removal of precursor rRNA that is accompanied by conformational changes of the mitoribosomal proteins uS5m and mS26. These conformational changes signal completion of 5'-end rRNA processing through protection of the mature 5'-end of the 15S rRNA and stabilization of mS47. The removal of the 5' precursor together with the dissociation of Ccm1 may be catalyzed by the 5'-3' exoribonuclease Pet127. Involved in the specific removal of group I introns in mitochondrial encoded transcripts.</text>
</comment>
<feature type="region of interest" description="Disordered" evidence="6">
    <location>
        <begin position="782"/>
        <end position="819"/>
    </location>
</feature>
<dbReference type="InterPro" id="IPR002885">
    <property type="entry name" value="PPR_rpt"/>
</dbReference>
<dbReference type="EMBL" id="JAVRQU010000011">
    <property type="protein sequence ID" value="KAK5697382.1"/>
    <property type="molecule type" value="Genomic_DNA"/>
</dbReference>
<evidence type="ECO:0000256" key="4">
    <source>
        <dbReference type="ARBA" id="ARBA00044511"/>
    </source>
</evidence>
<feature type="repeat" description="PPR" evidence="5">
    <location>
        <begin position="425"/>
        <end position="459"/>
    </location>
</feature>
<proteinExistence type="inferred from homology"/>
<comment type="similarity">
    <text evidence="1">Belongs to the CCM1 family.</text>
</comment>
<accession>A0AAN7W4Z8</accession>
<dbReference type="PANTHER" id="PTHR47447">
    <property type="entry name" value="OS03G0856100 PROTEIN"/>
    <property type="match status" value="1"/>
</dbReference>
<evidence type="ECO:0000256" key="3">
    <source>
        <dbReference type="ARBA" id="ARBA00044493"/>
    </source>
</evidence>
<keyword evidence="2" id="KW-0677">Repeat</keyword>
<evidence type="ECO:0000256" key="1">
    <source>
        <dbReference type="ARBA" id="ARBA00006192"/>
    </source>
</evidence>
<feature type="region of interest" description="Disordered" evidence="6">
    <location>
        <begin position="107"/>
        <end position="132"/>
    </location>
</feature>
<evidence type="ECO:0000313" key="8">
    <source>
        <dbReference type="Proteomes" id="UP001310594"/>
    </source>
</evidence>
<dbReference type="Pfam" id="PF13041">
    <property type="entry name" value="PPR_2"/>
    <property type="match status" value="1"/>
</dbReference>
<evidence type="ECO:0008006" key="9">
    <source>
        <dbReference type="Google" id="ProtNLM"/>
    </source>
</evidence>
<dbReference type="Proteomes" id="UP001310594">
    <property type="component" value="Unassembled WGS sequence"/>
</dbReference>